<dbReference type="EMBL" id="CAJNOI010003907">
    <property type="protein sequence ID" value="CAF1532555.1"/>
    <property type="molecule type" value="Genomic_DNA"/>
</dbReference>
<dbReference type="EMBL" id="CAJNOM010004274">
    <property type="protein sequence ID" value="CAF1654217.1"/>
    <property type="molecule type" value="Genomic_DNA"/>
</dbReference>
<evidence type="ECO:0000313" key="2">
    <source>
        <dbReference type="EMBL" id="CAF1654217.1"/>
    </source>
</evidence>
<dbReference type="AlphaFoldDB" id="A0A816EV11"/>
<sequence length="107" mass="12379">MIPEAVLHESSVTVKFGLKLENELIKNDIRSDNQSEKVMKMLSDNTDEQSDELYNLRFKQLCKENSSDDNADNNLQIDKKLRNYASLDNDAESKNFLEQHHEFISTA</sequence>
<evidence type="ECO:0000313" key="3">
    <source>
        <dbReference type="Proteomes" id="UP000663832"/>
    </source>
</evidence>
<name>A0A816EV11_9BILA</name>
<protein>
    <submittedName>
        <fullName evidence="2">Uncharacterized protein</fullName>
    </submittedName>
</protein>
<gene>
    <name evidence="1" type="ORF">BJG266_LOCUS45012</name>
    <name evidence="2" type="ORF">QVE165_LOCUS61985</name>
</gene>
<organism evidence="2 3">
    <name type="scientific">Adineta steineri</name>
    <dbReference type="NCBI Taxonomy" id="433720"/>
    <lineage>
        <taxon>Eukaryota</taxon>
        <taxon>Metazoa</taxon>
        <taxon>Spiralia</taxon>
        <taxon>Gnathifera</taxon>
        <taxon>Rotifera</taxon>
        <taxon>Eurotatoria</taxon>
        <taxon>Bdelloidea</taxon>
        <taxon>Adinetida</taxon>
        <taxon>Adinetidae</taxon>
        <taxon>Adineta</taxon>
    </lineage>
</organism>
<dbReference type="OrthoDB" id="10422835at2759"/>
<proteinExistence type="predicted"/>
<keyword evidence="3" id="KW-1185">Reference proteome</keyword>
<dbReference type="Proteomes" id="UP000663832">
    <property type="component" value="Unassembled WGS sequence"/>
</dbReference>
<accession>A0A816EV11</accession>
<evidence type="ECO:0000313" key="1">
    <source>
        <dbReference type="EMBL" id="CAF1532555.1"/>
    </source>
</evidence>
<reference evidence="2" key="1">
    <citation type="submission" date="2021-02" db="EMBL/GenBank/DDBJ databases">
        <authorList>
            <person name="Nowell W R."/>
        </authorList>
    </citation>
    <scope>NUCLEOTIDE SEQUENCE</scope>
</reference>
<dbReference type="Proteomes" id="UP000663877">
    <property type="component" value="Unassembled WGS sequence"/>
</dbReference>
<comment type="caution">
    <text evidence="2">The sequence shown here is derived from an EMBL/GenBank/DDBJ whole genome shotgun (WGS) entry which is preliminary data.</text>
</comment>